<dbReference type="InterPro" id="IPR027417">
    <property type="entry name" value="P-loop_NTPase"/>
</dbReference>
<dbReference type="GeneID" id="93730533"/>
<dbReference type="Pfam" id="PF03704">
    <property type="entry name" value="BTAD"/>
    <property type="match status" value="1"/>
</dbReference>
<feature type="compositionally biased region" description="Pro residues" evidence="7">
    <location>
        <begin position="305"/>
        <end position="325"/>
    </location>
</feature>
<dbReference type="SUPFAM" id="SSF46894">
    <property type="entry name" value="C-terminal effector domain of the bipartite response regulators"/>
    <property type="match status" value="1"/>
</dbReference>
<evidence type="ECO:0000313" key="11">
    <source>
        <dbReference type="Proteomes" id="UP000002357"/>
    </source>
</evidence>
<reference evidence="9" key="1">
    <citation type="journal article" date="1999" name="Antimicrob. Agents Chemother.">
        <title>Genes specific for the biosynthesis of clavam metabolites antipodal to clavulanic acid are clustered with the gene for clavaminate synthase 1 in Streptomyces clavuligerus.</title>
        <authorList>
            <person name="Mosher R.H."/>
            <person name="Paradkar A.S."/>
            <person name="Anders C."/>
            <person name="Barton B."/>
            <person name="Jensen S.E."/>
        </authorList>
    </citation>
    <scope>NUCLEOTIDE SEQUENCE</scope>
    <source>
        <strain evidence="9">NRRL 3585</strain>
    </source>
</reference>
<sequence>MKYDITPPSGLRFDLLGPLTVTAGEQPVDLGAPRQRALLALLLIDVGNVVPLPVMTASIWGADPPSRVRGTLQAYVSRLRKLLHRHDRSLRLVHQLQGYLLEVDSAKVDAVVFETRVRECRELSRARNPEATRAVAWSALEMWKGTPMGELHDYEFVAAEADRLEGIRLRALETWSQACLDLQHYEEVAFQLGEEIHRNPELERLGGLFMRAQYHSGRSAEALLTYERMRTAVAENLGADISPELQELHGKILRQELTETPAARSTASLTRAAGPHGPPPLAETGTPAAPADMAETTVAEESAAPPAPAAPGTPPPMPSPVPLPHPSGAVPPVTPVPPPVPRSALRSAAPAETEDPEPAPPPPPPPGGRLIGRRAELRRLRLLLTKTRAGHGHVLLVCGEQGIGKTRLLEHTEHTLAAGAFRVVRSHCVATLPAPGYWPWEHLVRQLDPDSGLGDDGDADPVAQAEWLPEHHLTHQMRICRTVLAAARRTPLLLILEDLHLAHAPVLDVLQLLVKQIGQAPVMVVATLREHDLARDPAVRRAVGRILQAGNTGTLRLDGLTEEQSRELIVSVAGAPFAPHDAQRLQRASGGNPFLLLSMVTGEDGTQEWARPCVPFEVREVLHERLSECSPSTQDVLTLCAVLGMSVRRPLLTDIMSTLDIPHTALDDALGTGLLRHDRNTDGMVHFAHGLTRDFLLDDTPPVTRARWHHRVAATLALRFQQGDDHAEIRRHCLAAARLLGARAGVRPLLALADREQSRFSHAEALRWLESAVAVVAALPRDQPVSAVELQLRKRMMALHALMDGYGSARVETFLSQVTQWEHVFDNTQPTGLLHVQALSALTTGRHEQAAELAGLLHELADHGGGPEARSAACYVDGVTLYVGGRVDEALAALAQGTEITDALLAGHRRTAAPHGGGHLQDRRIDFRAYLALGHCLSGDRIQTQRYRTELLHLTQSERYDRPWDRAFARYVDALIAVTECDVQGVWLAARAGLDLAARCQLPFWQRMLAVPLGWAEVHQGAHDKGLARMREALHEAARHRTLLRRTLHLGLLADALQYTGAREQARRTMSSAVREIERRGEYFCLRPQWPWARLLHSHGTSAAAEHRVVHGRH</sequence>
<protein>
    <submittedName>
        <fullName evidence="10">DnrI/RedD/AfsR-family transcriptional regulator</fullName>
    </submittedName>
    <submittedName>
        <fullName evidence="9">Putative transcriptional regulator</fullName>
    </submittedName>
</protein>
<evidence type="ECO:0000256" key="4">
    <source>
        <dbReference type="ARBA" id="ARBA00023125"/>
    </source>
</evidence>
<evidence type="ECO:0000256" key="5">
    <source>
        <dbReference type="ARBA" id="ARBA00023163"/>
    </source>
</evidence>
<dbReference type="STRING" id="1901.BB341_13930"/>
<reference evidence="10 11" key="3">
    <citation type="journal article" date="2010" name="Genome Biol. Evol.">
        <title>The sequence of a 1.8-mb bacterial linear plasmid reveals a rich evolutionary reservoir of secondary metabolic pathways.</title>
        <authorList>
            <person name="Medema M.H."/>
            <person name="Trefzer A."/>
            <person name="Kovalchuk A."/>
            <person name="van den Berg M."/>
            <person name="Mueller U."/>
            <person name="Heijne W."/>
            <person name="Wu L."/>
            <person name="Alam M.T."/>
            <person name="Ronning C.M."/>
            <person name="Nierman W.C."/>
            <person name="Bovenberg R.A.L."/>
            <person name="Breitling R."/>
            <person name="Takano E."/>
        </authorList>
    </citation>
    <scope>NUCLEOTIDE SEQUENCE [LARGE SCALE GENOMIC DNA]</scope>
    <source>
        <strain evidence="10">ATCC 27064</strain>
        <strain evidence="11">ATCC 27064 / DSM 738 / JCM 4710 / NBRC 13307 / NCIMB 12785 / NRRL 3585 / VKM Ac-602</strain>
    </source>
</reference>
<name>A0PCK1_STRCL</name>
<accession>A0PCK1</accession>
<dbReference type="InterPro" id="IPR036388">
    <property type="entry name" value="WH-like_DNA-bd_sf"/>
</dbReference>
<dbReference type="InterPro" id="IPR016032">
    <property type="entry name" value="Sig_transdc_resp-reg_C-effctor"/>
</dbReference>
<evidence type="ECO:0000256" key="1">
    <source>
        <dbReference type="ARBA" id="ARBA00005820"/>
    </source>
</evidence>
<keyword evidence="2" id="KW-0902">Two-component regulatory system</keyword>
<proteinExistence type="inferred from homology"/>
<dbReference type="SUPFAM" id="SSF52540">
    <property type="entry name" value="P-loop containing nucleoside triphosphate hydrolases"/>
    <property type="match status" value="1"/>
</dbReference>
<organism evidence="9">
    <name type="scientific">Streptomyces clavuligerus</name>
    <dbReference type="NCBI Taxonomy" id="1901"/>
    <lineage>
        <taxon>Bacteria</taxon>
        <taxon>Bacillati</taxon>
        <taxon>Actinomycetota</taxon>
        <taxon>Actinomycetes</taxon>
        <taxon>Kitasatosporales</taxon>
        <taxon>Streptomycetaceae</taxon>
        <taxon>Streptomyces</taxon>
    </lineage>
</organism>
<keyword evidence="5" id="KW-0804">Transcription</keyword>
<dbReference type="SUPFAM" id="SSF48452">
    <property type="entry name" value="TPR-like"/>
    <property type="match status" value="1"/>
</dbReference>
<gene>
    <name evidence="9" type="primary">cvm7</name>
    <name evidence="10" type="ORF">SCLAV_2929</name>
</gene>
<dbReference type="GO" id="GO:0000160">
    <property type="term" value="P:phosphorelay signal transduction system"/>
    <property type="evidence" value="ECO:0007669"/>
    <property type="project" value="UniProtKB-KW"/>
</dbReference>
<dbReference type="Pfam" id="PF13191">
    <property type="entry name" value="AAA_16"/>
    <property type="match status" value="1"/>
</dbReference>
<feature type="compositionally biased region" description="Pro residues" evidence="7">
    <location>
        <begin position="358"/>
        <end position="367"/>
    </location>
</feature>
<dbReference type="InterPro" id="IPR011990">
    <property type="entry name" value="TPR-like_helical_dom_sf"/>
</dbReference>
<evidence type="ECO:0000256" key="2">
    <source>
        <dbReference type="ARBA" id="ARBA00023012"/>
    </source>
</evidence>
<feature type="compositionally biased region" description="Low complexity" evidence="7">
    <location>
        <begin position="293"/>
        <end position="304"/>
    </location>
</feature>
<dbReference type="GO" id="GO:0006355">
    <property type="term" value="P:regulation of DNA-templated transcription"/>
    <property type="evidence" value="ECO:0007669"/>
    <property type="project" value="InterPro"/>
</dbReference>
<dbReference type="CDD" id="cd15831">
    <property type="entry name" value="BTAD"/>
    <property type="match status" value="1"/>
</dbReference>
<dbReference type="EMBL" id="AH007711">
    <property type="protein sequence ID" value="ABK96928.1"/>
    <property type="molecule type" value="Genomic_DNA"/>
</dbReference>
<evidence type="ECO:0000256" key="3">
    <source>
        <dbReference type="ARBA" id="ARBA00023015"/>
    </source>
</evidence>
<dbReference type="GO" id="GO:0003677">
    <property type="term" value="F:DNA binding"/>
    <property type="evidence" value="ECO:0007669"/>
    <property type="project" value="UniProtKB-UniRule"/>
</dbReference>
<keyword evidence="11" id="KW-1185">Reference proteome</keyword>
<dbReference type="SMART" id="SM00382">
    <property type="entry name" value="AAA"/>
    <property type="match status" value="1"/>
</dbReference>
<dbReference type="SMART" id="SM01043">
    <property type="entry name" value="BTAD"/>
    <property type="match status" value="1"/>
</dbReference>
<dbReference type="Gene3D" id="1.10.10.10">
    <property type="entry name" value="Winged helix-like DNA-binding domain superfamily/Winged helix DNA-binding domain"/>
    <property type="match status" value="1"/>
</dbReference>
<reference evidence="9" key="2">
    <citation type="journal article" date="2007" name="Chem. Biol.">
        <title>5S clavam biosynthetic genes are located in both the clavam and paralog gene clusters in Streptomyces clavuligerus.</title>
        <authorList>
            <person name="Tahlan K."/>
            <person name="Anders C."/>
            <person name="Wong A."/>
            <person name="Mosher R.H."/>
            <person name="Beatty P.H."/>
            <person name="Brumlik M.J."/>
            <person name="Griffin A."/>
            <person name="Hughes C."/>
            <person name="Griffin J."/>
            <person name="Barton B."/>
            <person name="Jensen S.E."/>
        </authorList>
    </citation>
    <scope>NUCLEOTIDE SEQUENCE</scope>
    <source>
        <strain evidence="9">NRRL 3585</strain>
    </source>
</reference>
<comment type="similarity">
    <text evidence="1">Belongs to the AfsR/DnrI/RedD regulatory family.</text>
</comment>
<keyword evidence="4 6" id="KW-0238">DNA-binding</keyword>
<dbReference type="eggNOG" id="COG3629">
    <property type="taxonomic scope" value="Bacteria"/>
</dbReference>
<dbReference type="Gene3D" id="3.40.50.300">
    <property type="entry name" value="P-loop containing nucleotide triphosphate hydrolases"/>
    <property type="match status" value="1"/>
</dbReference>
<evidence type="ECO:0000259" key="8">
    <source>
        <dbReference type="PROSITE" id="PS51755"/>
    </source>
</evidence>
<dbReference type="eggNOG" id="COG3899">
    <property type="taxonomic scope" value="Bacteria"/>
</dbReference>
<evidence type="ECO:0000313" key="10">
    <source>
        <dbReference type="EMBL" id="EFG08000.1"/>
    </source>
</evidence>
<dbReference type="SMART" id="SM00862">
    <property type="entry name" value="Trans_reg_C"/>
    <property type="match status" value="1"/>
</dbReference>
<feature type="compositionally biased region" description="Low complexity" evidence="7">
    <location>
        <begin position="342"/>
        <end position="351"/>
    </location>
</feature>
<dbReference type="Proteomes" id="UP000002357">
    <property type="component" value="Chromosome"/>
</dbReference>
<evidence type="ECO:0000256" key="7">
    <source>
        <dbReference type="SAM" id="MobiDB-lite"/>
    </source>
</evidence>
<dbReference type="InterPro" id="IPR041664">
    <property type="entry name" value="AAA_16"/>
</dbReference>
<dbReference type="KEGG" id="sclf:BB341_13930"/>
<evidence type="ECO:0000313" key="9">
    <source>
        <dbReference type="EMBL" id="ABK96928.1"/>
    </source>
</evidence>
<dbReference type="AlphaFoldDB" id="A0PCK1"/>
<dbReference type="Gene3D" id="1.25.40.10">
    <property type="entry name" value="Tetratricopeptide repeat domain"/>
    <property type="match status" value="1"/>
</dbReference>
<dbReference type="EMBL" id="CM000913">
    <property type="protein sequence ID" value="EFG08000.1"/>
    <property type="molecule type" value="Genomic_DNA"/>
</dbReference>
<dbReference type="PROSITE" id="PS51755">
    <property type="entry name" value="OMPR_PHOB"/>
    <property type="match status" value="1"/>
</dbReference>
<feature type="compositionally biased region" description="Low complexity" evidence="7">
    <location>
        <begin position="262"/>
        <end position="273"/>
    </location>
</feature>
<dbReference type="InterPro" id="IPR051677">
    <property type="entry name" value="AfsR-DnrI-RedD_regulator"/>
</dbReference>
<dbReference type="PANTHER" id="PTHR35807:SF1">
    <property type="entry name" value="TRANSCRIPTIONAL REGULATOR REDD"/>
    <property type="match status" value="1"/>
</dbReference>
<dbReference type="PANTHER" id="PTHR35807">
    <property type="entry name" value="TRANSCRIPTIONAL REGULATOR REDD-RELATED"/>
    <property type="match status" value="1"/>
</dbReference>
<feature type="DNA-binding region" description="OmpR/PhoB-type" evidence="6">
    <location>
        <begin position="1"/>
        <end position="103"/>
    </location>
</feature>
<evidence type="ECO:0000256" key="6">
    <source>
        <dbReference type="PROSITE-ProRule" id="PRU01091"/>
    </source>
</evidence>
<feature type="compositionally biased region" description="Pro residues" evidence="7">
    <location>
        <begin position="332"/>
        <end position="341"/>
    </location>
</feature>
<feature type="domain" description="OmpR/PhoB-type" evidence="8">
    <location>
        <begin position="1"/>
        <end position="103"/>
    </location>
</feature>
<dbReference type="InterPro" id="IPR001867">
    <property type="entry name" value="OmpR/PhoB-type_DNA-bd"/>
</dbReference>
<dbReference type="InterPro" id="IPR005158">
    <property type="entry name" value="BTAD"/>
</dbReference>
<dbReference type="InterPro" id="IPR003593">
    <property type="entry name" value="AAA+_ATPase"/>
</dbReference>
<keyword evidence="3" id="KW-0805">Transcription regulation</keyword>
<dbReference type="RefSeq" id="WP_003961118.1">
    <property type="nucleotide sequence ID" value="NZ_CM000913.1"/>
</dbReference>
<feature type="region of interest" description="Disordered" evidence="7">
    <location>
        <begin position="261"/>
        <end position="371"/>
    </location>
</feature>